<organism evidence="2 3">
    <name type="scientific">Streptomyces brasiliensis</name>
    <dbReference type="NCBI Taxonomy" id="1954"/>
    <lineage>
        <taxon>Bacteria</taxon>
        <taxon>Bacillati</taxon>
        <taxon>Actinomycetota</taxon>
        <taxon>Actinomycetes</taxon>
        <taxon>Kitasatosporales</taxon>
        <taxon>Streptomycetaceae</taxon>
        <taxon>Streptomyces</taxon>
    </lineage>
</organism>
<feature type="transmembrane region" description="Helical" evidence="1">
    <location>
        <begin position="62"/>
        <end position="80"/>
    </location>
</feature>
<keyword evidence="1" id="KW-0472">Membrane</keyword>
<name>A0A917LE26_9ACTN</name>
<evidence type="ECO:0000256" key="1">
    <source>
        <dbReference type="SAM" id="Phobius"/>
    </source>
</evidence>
<evidence type="ECO:0000313" key="2">
    <source>
        <dbReference type="EMBL" id="GGJ56856.1"/>
    </source>
</evidence>
<feature type="transmembrane region" description="Helical" evidence="1">
    <location>
        <begin position="35"/>
        <end position="56"/>
    </location>
</feature>
<accession>A0A917LE26</accession>
<proteinExistence type="predicted"/>
<reference evidence="2" key="2">
    <citation type="submission" date="2020-09" db="EMBL/GenBank/DDBJ databases">
        <authorList>
            <person name="Sun Q."/>
            <person name="Ohkuma M."/>
        </authorList>
    </citation>
    <scope>NUCLEOTIDE SEQUENCE</scope>
    <source>
        <strain evidence="2">JCM 3086</strain>
    </source>
</reference>
<keyword evidence="1" id="KW-1133">Transmembrane helix</keyword>
<protein>
    <submittedName>
        <fullName evidence="2">Uncharacterized protein</fullName>
    </submittedName>
</protein>
<dbReference type="EMBL" id="BMQA01000052">
    <property type="protein sequence ID" value="GGJ56856.1"/>
    <property type="molecule type" value="Genomic_DNA"/>
</dbReference>
<sequence length="185" mass="20968">MEHPEDARRDVLDAQPSENTAVAHDRRWAGNLHSAVRCAAALLLTLFLIDWGAGSLSWWRSALWVTLAWLLFVVLFPARVRAGEGWLSSRRLLRTRRVRTDLLVSVRCLDGVAQRLVLRDSFGERVEIDPQVLVDNPDLWYRLDEDARKSESAGILLCGTTALHRVSERIDRVTAQNVFRASGLE</sequence>
<gene>
    <name evidence="2" type="ORF">GCM10010121_079450</name>
</gene>
<dbReference type="AlphaFoldDB" id="A0A917LE26"/>
<evidence type="ECO:0000313" key="3">
    <source>
        <dbReference type="Proteomes" id="UP000657574"/>
    </source>
</evidence>
<dbReference type="Proteomes" id="UP000657574">
    <property type="component" value="Unassembled WGS sequence"/>
</dbReference>
<dbReference type="RefSeq" id="WP_229841334.1">
    <property type="nucleotide sequence ID" value="NZ_BMQA01000052.1"/>
</dbReference>
<reference evidence="2" key="1">
    <citation type="journal article" date="2014" name="Int. J. Syst. Evol. Microbiol.">
        <title>Complete genome sequence of Corynebacterium casei LMG S-19264T (=DSM 44701T), isolated from a smear-ripened cheese.</title>
        <authorList>
            <consortium name="US DOE Joint Genome Institute (JGI-PGF)"/>
            <person name="Walter F."/>
            <person name="Albersmeier A."/>
            <person name="Kalinowski J."/>
            <person name="Ruckert C."/>
        </authorList>
    </citation>
    <scope>NUCLEOTIDE SEQUENCE</scope>
    <source>
        <strain evidence="2">JCM 3086</strain>
    </source>
</reference>
<keyword evidence="3" id="KW-1185">Reference proteome</keyword>
<comment type="caution">
    <text evidence="2">The sequence shown here is derived from an EMBL/GenBank/DDBJ whole genome shotgun (WGS) entry which is preliminary data.</text>
</comment>
<keyword evidence="1" id="KW-0812">Transmembrane</keyword>